<dbReference type="EMBL" id="PQXL01000674">
    <property type="protein sequence ID" value="THV44299.1"/>
    <property type="molecule type" value="Genomic_DNA"/>
</dbReference>
<evidence type="ECO:0000313" key="1">
    <source>
        <dbReference type="EMBL" id="THV44299.1"/>
    </source>
</evidence>
<evidence type="ECO:0000313" key="2">
    <source>
        <dbReference type="Proteomes" id="UP000308671"/>
    </source>
</evidence>
<dbReference type="AlphaFoldDB" id="A0A4S8QS56"/>
<comment type="caution">
    <text evidence="1">The sequence shown here is derived from an EMBL/GenBank/DDBJ whole genome shotgun (WGS) entry which is preliminary data.</text>
</comment>
<protein>
    <submittedName>
        <fullName evidence="1">Uncharacterized protein</fullName>
    </submittedName>
</protein>
<gene>
    <name evidence="1" type="ORF">BGAL_0678g00030</name>
</gene>
<proteinExistence type="predicted"/>
<keyword evidence="2" id="KW-1185">Reference proteome</keyword>
<organism evidence="1 2">
    <name type="scientific">Botrytis galanthina</name>
    <dbReference type="NCBI Taxonomy" id="278940"/>
    <lineage>
        <taxon>Eukaryota</taxon>
        <taxon>Fungi</taxon>
        <taxon>Dikarya</taxon>
        <taxon>Ascomycota</taxon>
        <taxon>Pezizomycotina</taxon>
        <taxon>Leotiomycetes</taxon>
        <taxon>Helotiales</taxon>
        <taxon>Sclerotiniaceae</taxon>
        <taxon>Botrytis</taxon>
    </lineage>
</organism>
<accession>A0A4S8QS56</accession>
<name>A0A4S8QS56_9HELO</name>
<reference evidence="1 2" key="1">
    <citation type="submission" date="2017-12" db="EMBL/GenBank/DDBJ databases">
        <title>Comparative genomics of Botrytis spp.</title>
        <authorList>
            <person name="Valero-Jimenez C.A."/>
            <person name="Tapia P."/>
            <person name="Veloso J."/>
            <person name="Silva-Moreno E."/>
            <person name="Staats M."/>
            <person name="Valdes J.H."/>
            <person name="Van Kan J.A.L."/>
        </authorList>
    </citation>
    <scope>NUCLEOTIDE SEQUENCE [LARGE SCALE GENOMIC DNA]</scope>
    <source>
        <strain evidence="1 2">MUCL435</strain>
    </source>
</reference>
<dbReference type="Proteomes" id="UP000308671">
    <property type="component" value="Unassembled WGS sequence"/>
</dbReference>
<sequence length="71" mass="7646">MYLELHTSASSLAMTRILSSVILSVIDAILAYVRAGQVPGIRSSSPRIDWQEASGVQEATKVQSIKEAKDA</sequence>